<sequence length="236" mass="27275">MVWQTCILQVLRVWGSPAYVKRVVGDKLDSRSSLCRFIGYPKKTAGYFFNNPSEQKNFVSRNAVFLKKDFPANKRRDEVLLEESSEEPQHDDATSFEPPVLTDSVPVLRMSTRGSRALERYRFVGLTSQLDNDPKTYGEAMLDIDLEKWLEAMKFEMDSMGSNQARSERIHSATWVNFEETYSPVAMAKSIQILLAIAAWYDYEIWHMDVKTAFLNEFIEEEIYMDQSEGFTTVGE</sequence>
<dbReference type="Pfam" id="PF25597">
    <property type="entry name" value="SH3_retrovirus"/>
    <property type="match status" value="1"/>
</dbReference>
<reference evidence="3" key="2">
    <citation type="journal article" date="2024" name="Plant">
        <title>Genomic evolution and insights into agronomic trait innovations of Sesamum species.</title>
        <authorList>
            <person name="Miao H."/>
            <person name="Wang L."/>
            <person name="Qu L."/>
            <person name="Liu H."/>
            <person name="Sun Y."/>
            <person name="Le M."/>
            <person name="Wang Q."/>
            <person name="Wei S."/>
            <person name="Zheng Y."/>
            <person name="Lin W."/>
            <person name="Duan Y."/>
            <person name="Cao H."/>
            <person name="Xiong S."/>
            <person name="Wang X."/>
            <person name="Wei L."/>
            <person name="Li C."/>
            <person name="Ma Q."/>
            <person name="Ju M."/>
            <person name="Zhao R."/>
            <person name="Li G."/>
            <person name="Mu C."/>
            <person name="Tian Q."/>
            <person name="Mei H."/>
            <person name="Zhang T."/>
            <person name="Gao T."/>
            <person name="Zhang H."/>
        </authorList>
    </citation>
    <scope>NUCLEOTIDE SEQUENCE</scope>
    <source>
        <strain evidence="3">G02</strain>
    </source>
</reference>
<dbReference type="AlphaFoldDB" id="A0AAW2JI24"/>
<dbReference type="InterPro" id="IPR013103">
    <property type="entry name" value="RVT_2"/>
</dbReference>
<evidence type="ECO:0000259" key="1">
    <source>
        <dbReference type="Pfam" id="PF07727"/>
    </source>
</evidence>
<feature type="domain" description="Retroviral polymerase SH3-like" evidence="2">
    <location>
        <begin position="17"/>
        <end position="75"/>
    </location>
</feature>
<organism evidence="3">
    <name type="scientific">Sesamum radiatum</name>
    <name type="common">Black benniseed</name>
    <dbReference type="NCBI Taxonomy" id="300843"/>
    <lineage>
        <taxon>Eukaryota</taxon>
        <taxon>Viridiplantae</taxon>
        <taxon>Streptophyta</taxon>
        <taxon>Embryophyta</taxon>
        <taxon>Tracheophyta</taxon>
        <taxon>Spermatophyta</taxon>
        <taxon>Magnoliopsida</taxon>
        <taxon>eudicotyledons</taxon>
        <taxon>Gunneridae</taxon>
        <taxon>Pentapetalae</taxon>
        <taxon>asterids</taxon>
        <taxon>lamiids</taxon>
        <taxon>Lamiales</taxon>
        <taxon>Pedaliaceae</taxon>
        <taxon>Sesamum</taxon>
    </lineage>
</organism>
<evidence type="ECO:0008006" key="4">
    <source>
        <dbReference type="Google" id="ProtNLM"/>
    </source>
</evidence>
<name>A0AAW2JI24_SESRA</name>
<evidence type="ECO:0000259" key="2">
    <source>
        <dbReference type="Pfam" id="PF25597"/>
    </source>
</evidence>
<comment type="caution">
    <text evidence="3">The sequence shown here is derived from an EMBL/GenBank/DDBJ whole genome shotgun (WGS) entry which is preliminary data.</text>
</comment>
<gene>
    <name evidence="3" type="ORF">Sradi_6908800</name>
</gene>
<dbReference type="InterPro" id="IPR057670">
    <property type="entry name" value="SH3_retrovirus"/>
</dbReference>
<dbReference type="Pfam" id="PF07727">
    <property type="entry name" value="RVT_2"/>
    <property type="match status" value="1"/>
</dbReference>
<proteinExistence type="predicted"/>
<evidence type="ECO:0000313" key="3">
    <source>
        <dbReference type="EMBL" id="KAL0294009.1"/>
    </source>
</evidence>
<reference evidence="3" key="1">
    <citation type="submission" date="2020-06" db="EMBL/GenBank/DDBJ databases">
        <authorList>
            <person name="Li T."/>
            <person name="Hu X."/>
            <person name="Zhang T."/>
            <person name="Song X."/>
            <person name="Zhang H."/>
            <person name="Dai N."/>
            <person name="Sheng W."/>
            <person name="Hou X."/>
            <person name="Wei L."/>
        </authorList>
    </citation>
    <scope>NUCLEOTIDE SEQUENCE</scope>
    <source>
        <strain evidence="3">G02</strain>
        <tissue evidence="3">Leaf</tissue>
    </source>
</reference>
<accession>A0AAW2JI24</accession>
<protein>
    <recommendedName>
        <fullName evidence="4">Reverse transcriptase Ty1/copia-type domain-containing protein</fullName>
    </recommendedName>
</protein>
<dbReference type="EMBL" id="JACGWJ010000240">
    <property type="protein sequence ID" value="KAL0294009.1"/>
    <property type="molecule type" value="Genomic_DNA"/>
</dbReference>
<feature type="domain" description="Reverse transcriptase Ty1/copia-type" evidence="1">
    <location>
        <begin position="176"/>
        <end position="233"/>
    </location>
</feature>